<organism evidence="2 3">
    <name type="scientific">Rubritalea halochordaticola</name>
    <dbReference type="NCBI Taxonomy" id="714537"/>
    <lineage>
        <taxon>Bacteria</taxon>
        <taxon>Pseudomonadati</taxon>
        <taxon>Verrucomicrobiota</taxon>
        <taxon>Verrucomicrobiia</taxon>
        <taxon>Verrucomicrobiales</taxon>
        <taxon>Rubritaleaceae</taxon>
        <taxon>Rubritalea</taxon>
    </lineage>
</organism>
<evidence type="ECO:0000259" key="1">
    <source>
        <dbReference type="Pfam" id="PF10077"/>
    </source>
</evidence>
<dbReference type="RefSeq" id="WP_346189046.1">
    <property type="nucleotide sequence ID" value="NZ_BAABRL010000008.1"/>
</dbReference>
<gene>
    <name evidence="2" type="ORF">Rhal01_02545</name>
</gene>
<feature type="domain" description="DUF2314" evidence="1">
    <location>
        <begin position="95"/>
        <end position="213"/>
    </location>
</feature>
<dbReference type="InterPro" id="IPR018756">
    <property type="entry name" value="DUF2314"/>
</dbReference>
<dbReference type="Pfam" id="PF10077">
    <property type="entry name" value="DUF2314"/>
    <property type="match status" value="1"/>
</dbReference>
<dbReference type="Proteomes" id="UP001424741">
    <property type="component" value="Unassembled WGS sequence"/>
</dbReference>
<accession>A0ABP9V128</accession>
<comment type="caution">
    <text evidence="2">The sequence shown here is derived from an EMBL/GenBank/DDBJ whole genome shotgun (WGS) entry which is preliminary data.</text>
</comment>
<reference evidence="2 3" key="1">
    <citation type="submission" date="2024-02" db="EMBL/GenBank/DDBJ databases">
        <title>Rubritalea halochordaticola NBRC 107102.</title>
        <authorList>
            <person name="Ichikawa N."/>
            <person name="Katano-Makiyama Y."/>
            <person name="Hidaka K."/>
        </authorList>
    </citation>
    <scope>NUCLEOTIDE SEQUENCE [LARGE SCALE GENOMIC DNA]</scope>
    <source>
        <strain evidence="2 3">NBRC 107102</strain>
    </source>
</reference>
<sequence length="221" mass="25135">MKDELIPMFTPLLSALLTSKEDAKGSPLSEDEVLDIRDNAIAIMVRKSDYERMGRRDLDPENCWYDWQMLRRELGRQPDLDPGTKVTFSPSDSGIEASIATAQGTLDHFIQLIGQFGYAAFPSVKVYIEDGEARINMWLSVEEILPDGFGASFFEVPTTFQSIKMGDRFRIPRAEVQDWMIHENGTLHGGFSLRVQREHMSDTEKAEFDQHIGAERYADIP</sequence>
<evidence type="ECO:0000313" key="3">
    <source>
        <dbReference type="Proteomes" id="UP001424741"/>
    </source>
</evidence>
<proteinExistence type="predicted"/>
<keyword evidence="3" id="KW-1185">Reference proteome</keyword>
<name>A0ABP9V128_9BACT</name>
<protein>
    <recommendedName>
        <fullName evidence="1">DUF2314 domain-containing protein</fullName>
    </recommendedName>
</protein>
<evidence type="ECO:0000313" key="2">
    <source>
        <dbReference type="EMBL" id="GAA5496362.1"/>
    </source>
</evidence>
<dbReference type="EMBL" id="BAABRL010000008">
    <property type="protein sequence ID" value="GAA5496362.1"/>
    <property type="molecule type" value="Genomic_DNA"/>
</dbReference>